<feature type="compositionally biased region" description="Low complexity" evidence="1">
    <location>
        <begin position="660"/>
        <end position="686"/>
    </location>
</feature>
<feature type="region of interest" description="Disordered" evidence="1">
    <location>
        <begin position="123"/>
        <end position="206"/>
    </location>
</feature>
<evidence type="ECO:0000313" key="3">
    <source>
        <dbReference type="EMBL" id="KAK0653069.1"/>
    </source>
</evidence>
<dbReference type="EMBL" id="JAULSV010000002">
    <property type="protein sequence ID" value="KAK0653069.1"/>
    <property type="molecule type" value="Genomic_DNA"/>
</dbReference>
<protein>
    <recommendedName>
        <fullName evidence="2">DUF7357 domain-containing protein</fullName>
    </recommendedName>
</protein>
<feature type="compositionally biased region" description="Basic residues" evidence="1">
    <location>
        <begin position="1590"/>
        <end position="1602"/>
    </location>
</feature>
<feature type="compositionally biased region" description="Acidic residues" evidence="1">
    <location>
        <begin position="148"/>
        <end position="160"/>
    </location>
</feature>
<feature type="compositionally biased region" description="Basic and acidic residues" evidence="1">
    <location>
        <begin position="1289"/>
        <end position="1314"/>
    </location>
</feature>
<feature type="region of interest" description="Disordered" evidence="1">
    <location>
        <begin position="834"/>
        <end position="875"/>
    </location>
</feature>
<feature type="compositionally biased region" description="Polar residues" evidence="1">
    <location>
        <begin position="1211"/>
        <end position="1223"/>
    </location>
</feature>
<feature type="compositionally biased region" description="Acidic residues" evidence="1">
    <location>
        <begin position="1410"/>
        <end position="1424"/>
    </location>
</feature>
<feature type="compositionally biased region" description="Polar residues" evidence="1">
    <location>
        <begin position="1318"/>
        <end position="1332"/>
    </location>
</feature>
<feature type="region of interest" description="Disordered" evidence="1">
    <location>
        <begin position="1266"/>
        <end position="1332"/>
    </location>
</feature>
<keyword evidence="4" id="KW-1185">Reference proteome</keyword>
<gene>
    <name evidence="3" type="ORF">B0T16DRAFT_444130</name>
</gene>
<feature type="compositionally biased region" description="Basic residues" evidence="1">
    <location>
        <begin position="649"/>
        <end position="659"/>
    </location>
</feature>
<feature type="region of interest" description="Disordered" evidence="1">
    <location>
        <begin position="1522"/>
        <end position="1602"/>
    </location>
</feature>
<feature type="region of interest" description="Disordered" evidence="1">
    <location>
        <begin position="701"/>
        <end position="812"/>
    </location>
</feature>
<feature type="region of interest" description="Disordered" evidence="1">
    <location>
        <begin position="1153"/>
        <end position="1184"/>
    </location>
</feature>
<comment type="caution">
    <text evidence="3">The sequence shown here is derived from an EMBL/GenBank/DDBJ whole genome shotgun (WGS) entry which is preliminary data.</text>
</comment>
<dbReference type="InterPro" id="IPR055781">
    <property type="entry name" value="DUF7357"/>
</dbReference>
<feature type="compositionally biased region" description="Acidic residues" evidence="1">
    <location>
        <begin position="1387"/>
        <end position="1396"/>
    </location>
</feature>
<proteinExistence type="predicted"/>
<reference evidence="3" key="1">
    <citation type="submission" date="2023-06" db="EMBL/GenBank/DDBJ databases">
        <title>Genome-scale phylogeny and comparative genomics of the fungal order Sordariales.</title>
        <authorList>
            <consortium name="Lawrence Berkeley National Laboratory"/>
            <person name="Hensen N."/>
            <person name="Bonometti L."/>
            <person name="Westerberg I."/>
            <person name="Brannstrom I.O."/>
            <person name="Guillou S."/>
            <person name="Cros-Aarteil S."/>
            <person name="Calhoun S."/>
            <person name="Haridas S."/>
            <person name="Kuo A."/>
            <person name="Mondo S."/>
            <person name="Pangilinan J."/>
            <person name="Riley R."/>
            <person name="Labutti K."/>
            <person name="Andreopoulos B."/>
            <person name="Lipzen A."/>
            <person name="Chen C."/>
            <person name="Yanf M."/>
            <person name="Daum C."/>
            <person name="Ng V."/>
            <person name="Clum A."/>
            <person name="Steindorff A."/>
            <person name="Ohm R."/>
            <person name="Martin F."/>
            <person name="Silar P."/>
            <person name="Natvig D."/>
            <person name="Lalanne C."/>
            <person name="Gautier V."/>
            <person name="Ament-Velasquez S.L."/>
            <person name="Kruys A."/>
            <person name="Hutchinson M.I."/>
            <person name="Powell A.J."/>
            <person name="Barry K."/>
            <person name="Miller A.N."/>
            <person name="Grigoriev I.V."/>
            <person name="Debuchy R."/>
            <person name="Gladieux P."/>
            <person name="Thoren M.H."/>
            <person name="Johannesson H."/>
        </authorList>
    </citation>
    <scope>NUCLEOTIDE SEQUENCE</scope>
    <source>
        <strain evidence="3">SMH2532-1</strain>
    </source>
</reference>
<evidence type="ECO:0000313" key="4">
    <source>
        <dbReference type="Proteomes" id="UP001174936"/>
    </source>
</evidence>
<feature type="region of interest" description="Disordered" evidence="1">
    <location>
        <begin position="231"/>
        <end position="257"/>
    </location>
</feature>
<feature type="compositionally biased region" description="Basic and acidic residues" evidence="1">
    <location>
        <begin position="1093"/>
        <end position="1112"/>
    </location>
</feature>
<name>A0AA39YI62_9PEZI</name>
<feature type="domain" description="DUF7357" evidence="2">
    <location>
        <begin position="6"/>
        <end position="139"/>
    </location>
</feature>
<feature type="region of interest" description="Disordered" evidence="1">
    <location>
        <begin position="1387"/>
        <end position="1501"/>
    </location>
</feature>
<feature type="region of interest" description="Disordered" evidence="1">
    <location>
        <begin position="910"/>
        <end position="940"/>
    </location>
</feature>
<dbReference type="Proteomes" id="UP001174936">
    <property type="component" value="Unassembled WGS sequence"/>
</dbReference>
<feature type="compositionally biased region" description="Low complexity" evidence="1">
    <location>
        <begin position="1561"/>
        <end position="1579"/>
    </location>
</feature>
<feature type="region of interest" description="Disordered" evidence="1">
    <location>
        <begin position="1054"/>
        <end position="1115"/>
    </location>
</feature>
<feature type="compositionally biased region" description="Acidic residues" evidence="1">
    <location>
        <begin position="1523"/>
        <end position="1536"/>
    </location>
</feature>
<feature type="region of interest" description="Disordered" evidence="1">
    <location>
        <begin position="333"/>
        <end position="377"/>
    </location>
</feature>
<feature type="compositionally biased region" description="Acidic residues" evidence="1">
    <location>
        <begin position="508"/>
        <end position="555"/>
    </location>
</feature>
<dbReference type="Pfam" id="PF24054">
    <property type="entry name" value="DUF7357"/>
    <property type="match status" value="1"/>
</dbReference>
<evidence type="ECO:0000256" key="1">
    <source>
        <dbReference type="SAM" id="MobiDB-lite"/>
    </source>
</evidence>
<feature type="region of interest" description="Disordered" evidence="1">
    <location>
        <begin position="1204"/>
        <end position="1223"/>
    </location>
</feature>
<organism evidence="3 4">
    <name type="scientific">Cercophora newfieldiana</name>
    <dbReference type="NCBI Taxonomy" id="92897"/>
    <lineage>
        <taxon>Eukaryota</taxon>
        <taxon>Fungi</taxon>
        <taxon>Dikarya</taxon>
        <taxon>Ascomycota</taxon>
        <taxon>Pezizomycotina</taxon>
        <taxon>Sordariomycetes</taxon>
        <taxon>Sordariomycetidae</taxon>
        <taxon>Sordariales</taxon>
        <taxon>Lasiosphaeriaceae</taxon>
        <taxon>Cercophora</taxon>
    </lineage>
</organism>
<feature type="compositionally biased region" description="Basic and acidic residues" evidence="1">
    <location>
        <begin position="764"/>
        <end position="812"/>
    </location>
</feature>
<feature type="compositionally biased region" description="Basic and acidic residues" evidence="1">
    <location>
        <begin position="1445"/>
        <end position="1460"/>
    </location>
</feature>
<evidence type="ECO:0000259" key="2">
    <source>
        <dbReference type="Pfam" id="PF24054"/>
    </source>
</evidence>
<feature type="region of interest" description="Disordered" evidence="1">
    <location>
        <begin position="418"/>
        <end position="686"/>
    </location>
</feature>
<accession>A0AA39YI62</accession>
<feature type="compositionally biased region" description="Basic and acidic residues" evidence="1">
    <location>
        <begin position="1054"/>
        <end position="1068"/>
    </location>
</feature>
<feature type="compositionally biased region" description="Acidic residues" evidence="1">
    <location>
        <begin position="463"/>
        <end position="477"/>
    </location>
</feature>
<feature type="compositionally biased region" description="Acidic residues" evidence="1">
    <location>
        <begin position="342"/>
        <end position="351"/>
    </location>
</feature>
<feature type="compositionally biased region" description="Basic residues" evidence="1">
    <location>
        <begin position="848"/>
        <end position="857"/>
    </location>
</feature>
<feature type="compositionally biased region" description="Acidic residues" evidence="1">
    <location>
        <begin position="425"/>
        <end position="452"/>
    </location>
</feature>
<feature type="compositionally biased region" description="Acidic residues" evidence="1">
    <location>
        <begin position="184"/>
        <end position="206"/>
    </location>
</feature>
<feature type="compositionally biased region" description="Polar residues" evidence="1">
    <location>
        <begin position="724"/>
        <end position="739"/>
    </location>
</feature>
<sequence length="1602" mass="175735">MPNSNMRLRLVVRRHALPEVRVVFCVQLENDPTIANLLEQVNDVIPLESTEWGLEDYAVELRDPAGHSFDCMHFQQVSVVLKNDEEVFIRPLVTEDRKKRRLSGRDQISTDGKHLIDGIAFGRPRLKNPRDRPPIEIPPLKRRRITYDDEEPGDIDEDDRDVPLLLMEHGEDDDDDASDYKGFEDEEDDEFDGEVDDDLEEDGDIDVEDELDELELADELRDLQKENEQLRDSYMDGDDDALSLPDVESSKNGTNAPTEQAKLDLAVLDKITALRAAFPSAPVPLCEKTLLQCNKDSKKAYNLLLTTRMPVLSFHGMQEHEKRLQLGATTRTLGESAGGNAIEEDDDDEVSGSDAESVSSLVKHHDQHGFPSGSILDGSASAHLAETLRKKGKAVKMPVHTRFDEDEVAAPADNVGYLPLFNEPASDESEDAPSESPEFDIEKEDSESDDESYDGRTISSSTDTDDDDDDDDSDSGPEVESSKRKPEPQGGVKVSKKRRRASVSESEGGPEDGDREENESSSSSDEDDSDDSEESDSSSESSDSDGDSSDDDDEHEGTGNNEAGDSADEDASSHDSSSDSSSSDSDSDSEAEQKTLPKAPTATDATSRPIAEVVAQATESAPLDRRHSPPTESAAPVAPLQGLTATQRRNARRRAKNKSMKAAAAGGSDSGHVSSASASHDTPTSASIAAKKAALLERLGLLDEPVSQSPSNYEGGDKDEGTPRTASRPSPSEALASSQRKSKLDLGAGRRMLFNSLGLKNPKTKADEDKIRESLMKDVRVHNNHRLENADTLAGEEHSNQSTAQKEDPDAWREKITYSAVECCEEGIELSEPPFPFVQRWDPQQRFGKGRGKRKKRNNQDFYEEEPSPKKRRYADQHEYLDGDSYFSAAGETTNADITLNYDDEEPAPEAMEADGAEDSQNAEGAVDEDDLPSLPDDLSTLPLVKEGDVKPGMVLTWKQFLLSKATNWQPQVLSMTGGVIDVHGSGNFRVRLAIRDRNLDRNEASYDDDGNRVYDKFELPGMDDEAEGDEALGYRTISILDMIEPRVLQGVEQESRDAEVSEQRAVSEHIQSVPKPLEREVTRSATDLSTTLDHEPSQTKPHDQMDVDGQHSGETAIPETILEVTEEAQPAELRMSISEERRREISEIITDAGFRKDVDPSLEQQEDLSSPSRQLGEEMSQDRTFGDTTVGTVVAASFSSNAPLLEHDTQQPSLGTTNGTSFVSDYAESQPIVLEPFHGFSDEPDHDSFPASRVGYPRLDVLHSDGGSVVSGRQPDPGFSFQSNSEDPISHLDESRETVNEISDLVRDPHGERGNSAVPNDTVPNSPEISSVDSFPSLSEVFVTASTPGSTPVLTNAAILAATKARKSAVSLDLGYDEVIQLLDHCDDESPDDSEGSNAQDSRERENRDGEDEDEGEESDEQESTFTQEGGRRLSSAARQLVKRPIEKPDIVKIKKEISHSQAARRIPPKPMQGTRVAREAPPPRPRIPRASQPSSFIPPGAEIISILDSSEPEVFEHYADDSIDEDYEGEEGKEEESQMPNGSGWVNKDTNYRTHKGAARGASVPAAASAPRQPVARKPYASQSRALGPRHSKKSMARVF</sequence>